<sequence>MKPIVINSNGKVIENNNLCIVLKKLGVKYIPISYYVTEYIFIPLETLRFFDDIDPNKYRVFKDSEELLYRNWPTPLVRLKKSSIDDKVAWAKLEGFNPWSMSVKDRIGWYMYRKAIEKYGAKGPHLLVESTSTNTGLAIASMCSIYGSKLRAYIPSTVSVTGELLLKIFGVDVVRSPKPLTVDLIDEVEDVARREGAVHLNQFYNDANLEVHLRYTAKELELQIREAGIVPKAIFGGLGTSGHMSAISIYFKNRFRGVKIYGVVPKLGTAIQGIRRIESGMKWIHHVEIDEVIEVSPDDAVKGVLDVVRSDGIFIGLSSGAVYHAYRKMAIDGKLDKGDYILIFPDIGFKYVEQISKYI</sequence>
<dbReference type="SUPFAM" id="SSF53686">
    <property type="entry name" value="Tryptophan synthase beta subunit-like PLP-dependent enzymes"/>
    <property type="match status" value="1"/>
</dbReference>
<organism evidence="2">
    <name type="scientific">Ignisphaera aggregans</name>
    <dbReference type="NCBI Taxonomy" id="334771"/>
    <lineage>
        <taxon>Archaea</taxon>
        <taxon>Thermoproteota</taxon>
        <taxon>Thermoprotei</taxon>
        <taxon>Desulfurococcales</taxon>
        <taxon>Desulfurococcaceae</taxon>
        <taxon>Ignisphaera</taxon>
    </lineage>
</organism>
<accession>A0A7C5YZE6</accession>
<dbReference type="Gene3D" id="3.40.50.1100">
    <property type="match status" value="2"/>
</dbReference>
<dbReference type="InterPro" id="IPR036052">
    <property type="entry name" value="TrpB-like_PALP_sf"/>
</dbReference>
<protein>
    <submittedName>
        <fullName evidence="2">Pyridoxal-phosphate dependent enzyme</fullName>
    </submittedName>
</protein>
<dbReference type="Pfam" id="PF00291">
    <property type="entry name" value="PALP"/>
    <property type="match status" value="1"/>
</dbReference>
<dbReference type="InterPro" id="IPR050214">
    <property type="entry name" value="Cys_Synth/Cystath_Beta-Synth"/>
</dbReference>
<proteinExistence type="predicted"/>
<evidence type="ECO:0000313" key="2">
    <source>
        <dbReference type="EMBL" id="HHR96320.1"/>
    </source>
</evidence>
<gene>
    <name evidence="2" type="ORF">ENL47_05810</name>
</gene>
<feature type="domain" description="Tryptophan synthase beta chain-like PALP" evidence="1">
    <location>
        <begin position="71"/>
        <end position="345"/>
    </location>
</feature>
<dbReference type="PANTHER" id="PTHR10314">
    <property type="entry name" value="CYSTATHIONINE BETA-SYNTHASE"/>
    <property type="match status" value="1"/>
</dbReference>
<comment type="caution">
    <text evidence="2">The sequence shown here is derived from an EMBL/GenBank/DDBJ whole genome shotgun (WGS) entry which is preliminary data.</text>
</comment>
<dbReference type="EMBL" id="DRUB01000110">
    <property type="protein sequence ID" value="HHR96320.1"/>
    <property type="molecule type" value="Genomic_DNA"/>
</dbReference>
<name>A0A7C5YZE6_9CREN</name>
<reference evidence="2" key="1">
    <citation type="journal article" date="2020" name="mSystems">
        <title>Genome- and Community-Level Interaction Insights into Carbon Utilization and Element Cycling Functions of Hydrothermarchaeota in Hydrothermal Sediment.</title>
        <authorList>
            <person name="Zhou Z."/>
            <person name="Liu Y."/>
            <person name="Xu W."/>
            <person name="Pan J."/>
            <person name="Luo Z.H."/>
            <person name="Li M."/>
        </authorList>
    </citation>
    <scope>NUCLEOTIDE SEQUENCE [LARGE SCALE GENOMIC DNA]</scope>
    <source>
        <strain evidence="2">SpSt-1</strain>
    </source>
</reference>
<evidence type="ECO:0000259" key="1">
    <source>
        <dbReference type="Pfam" id="PF00291"/>
    </source>
</evidence>
<dbReference type="InterPro" id="IPR001926">
    <property type="entry name" value="TrpB-like_PALP"/>
</dbReference>
<dbReference type="AlphaFoldDB" id="A0A7C5YZE6"/>